<name>A0ACA9SS02_9GLOM</name>
<evidence type="ECO:0000313" key="1">
    <source>
        <dbReference type="EMBL" id="CAG8846480.1"/>
    </source>
</evidence>
<organism evidence="1 2">
    <name type="scientific">Racocetra persica</name>
    <dbReference type="NCBI Taxonomy" id="160502"/>
    <lineage>
        <taxon>Eukaryota</taxon>
        <taxon>Fungi</taxon>
        <taxon>Fungi incertae sedis</taxon>
        <taxon>Mucoromycota</taxon>
        <taxon>Glomeromycotina</taxon>
        <taxon>Glomeromycetes</taxon>
        <taxon>Diversisporales</taxon>
        <taxon>Gigasporaceae</taxon>
        <taxon>Racocetra</taxon>
    </lineage>
</organism>
<proteinExistence type="predicted"/>
<protein>
    <submittedName>
        <fullName evidence="1">31036_t:CDS:1</fullName>
    </submittedName>
</protein>
<feature type="non-terminal residue" evidence="1">
    <location>
        <position position="73"/>
    </location>
</feature>
<reference evidence="1" key="1">
    <citation type="submission" date="2021-06" db="EMBL/GenBank/DDBJ databases">
        <authorList>
            <person name="Kallberg Y."/>
            <person name="Tangrot J."/>
            <person name="Rosling A."/>
        </authorList>
    </citation>
    <scope>NUCLEOTIDE SEQUENCE</scope>
    <source>
        <strain evidence="1">MA461A</strain>
    </source>
</reference>
<keyword evidence="2" id="KW-1185">Reference proteome</keyword>
<comment type="caution">
    <text evidence="1">The sequence shown here is derived from an EMBL/GenBank/DDBJ whole genome shotgun (WGS) entry which is preliminary data.</text>
</comment>
<feature type="non-terminal residue" evidence="1">
    <location>
        <position position="1"/>
    </location>
</feature>
<dbReference type="Proteomes" id="UP000789920">
    <property type="component" value="Unassembled WGS sequence"/>
</dbReference>
<sequence length="73" mass="8477">DIMEQQPDEENKVTLVNNAEEIIMKTVLQLCLKYGSRLYGLHINPNKFEDDESNDEMYEIMLTDDSLKNLVSP</sequence>
<gene>
    <name evidence="1" type="ORF">RPERSI_LOCUS34166</name>
</gene>
<dbReference type="EMBL" id="CAJVQC010151451">
    <property type="protein sequence ID" value="CAG8846480.1"/>
    <property type="molecule type" value="Genomic_DNA"/>
</dbReference>
<evidence type="ECO:0000313" key="2">
    <source>
        <dbReference type="Proteomes" id="UP000789920"/>
    </source>
</evidence>
<accession>A0ACA9SS02</accession>